<feature type="non-terminal residue" evidence="2">
    <location>
        <position position="60"/>
    </location>
</feature>
<evidence type="ECO:0000313" key="3">
    <source>
        <dbReference type="Proteomes" id="UP000538725"/>
    </source>
</evidence>
<reference evidence="2 3" key="1">
    <citation type="submission" date="2019-09" db="EMBL/GenBank/DDBJ databases">
        <title>Bird 10,000 Genomes (B10K) Project - Family phase.</title>
        <authorList>
            <person name="Zhang G."/>
        </authorList>
    </citation>
    <scope>NUCLEOTIDE SEQUENCE [LARGE SCALE GENOMIC DNA]</scope>
    <source>
        <strain evidence="2">B10K-DU-029-37</strain>
        <tissue evidence="2">Liver</tissue>
    </source>
</reference>
<proteinExistence type="predicted"/>
<organism evidence="2 3">
    <name type="scientific">Melanocharis versteri</name>
    <name type="common">Fan-tailed berrypecker</name>
    <dbReference type="NCBI Taxonomy" id="254552"/>
    <lineage>
        <taxon>Eukaryota</taxon>
        <taxon>Metazoa</taxon>
        <taxon>Chordata</taxon>
        <taxon>Craniata</taxon>
        <taxon>Vertebrata</taxon>
        <taxon>Euteleostomi</taxon>
        <taxon>Archelosauria</taxon>
        <taxon>Archosauria</taxon>
        <taxon>Dinosauria</taxon>
        <taxon>Saurischia</taxon>
        <taxon>Theropoda</taxon>
        <taxon>Coelurosauria</taxon>
        <taxon>Aves</taxon>
        <taxon>Neognathae</taxon>
        <taxon>Neoaves</taxon>
        <taxon>Telluraves</taxon>
        <taxon>Australaves</taxon>
        <taxon>Passeriformes</taxon>
        <taxon>Passeroidea</taxon>
        <taxon>Melanocharitidae</taxon>
        <taxon>Melanocharis</taxon>
    </lineage>
</organism>
<keyword evidence="3" id="KW-1185">Reference proteome</keyword>
<evidence type="ECO:0000256" key="1">
    <source>
        <dbReference type="ARBA" id="ARBA00023157"/>
    </source>
</evidence>
<name>A0A7K8A6A6_9PASE</name>
<accession>A0A7K8A6A6</accession>
<sequence>KLGNSISVLQQEFTNLSKVIKQNGMALDLLLASRRGVCTVINSSCCVYIDQALKIQNDQK</sequence>
<dbReference type="PANTHER" id="PTHR10424">
    <property type="entry name" value="VIRAL ENVELOPE PROTEIN"/>
    <property type="match status" value="1"/>
</dbReference>
<dbReference type="InterPro" id="IPR018154">
    <property type="entry name" value="TLV/ENV_coat_polyprotein"/>
</dbReference>
<gene>
    <name evidence="2" type="primary">Ervv2_3</name>
    <name evidence="2" type="ORF">MELVER_R15283</name>
</gene>
<dbReference type="SUPFAM" id="SSF58069">
    <property type="entry name" value="Virus ectodomain"/>
    <property type="match status" value="1"/>
</dbReference>
<dbReference type="Pfam" id="PF00429">
    <property type="entry name" value="TLV_coat"/>
    <property type="match status" value="1"/>
</dbReference>
<dbReference type="PANTHER" id="PTHR10424:SF73">
    <property type="entry name" value="ENDOGENOUS RETROVIRUS GROUP FC1 ENV POLYPROTEIN-RELATED"/>
    <property type="match status" value="1"/>
</dbReference>
<dbReference type="AlphaFoldDB" id="A0A7K8A6A6"/>
<protein>
    <submittedName>
        <fullName evidence="2">ERVV2 protein</fullName>
    </submittedName>
</protein>
<feature type="non-terminal residue" evidence="2">
    <location>
        <position position="1"/>
    </location>
</feature>
<comment type="caution">
    <text evidence="2">The sequence shown here is derived from an EMBL/GenBank/DDBJ whole genome shotgun (WGS) entry which is preliminary data.</text>
</comment>
<dbReference type="Proteomes" id="UP000538725">
    <property type="component" value="Unassembled WGS sequence"/>
</dbReference>
<dbReference type="EMBL" id="VZTG01009697">
    <property type="protein sequence ID" value="NXA97629.1"/>
    <property type="molecule type" value="Genomic_DNA"/>
</dbReference>
<evidence type="ECO:0000313" key="2">
    <source>
        <dbReference type="EMBL" id="NXA97629.1"/>
    </source>
</evidence>
<dbReference type="Gene3D" id="1.10.287.210">
    <property type="match status" value="1"/>
</dbReference>
<keyword evidence="1" id="KW-1015">Disulfide bond</keyword>